<dbReference type="EMBL" id="CVRS01000119">
    <property type="protein sequence ID" value="CRL43236.1"/>
    <property type="molecule type" value="Genomic_DNA"/>
</dbReference>
<organism evidence="1 2">
    <name type="scientific">Roseburia inulinivorans</name>
    <dbReference type="NCBI Taxonomy" id="360807"/>
    <lineage>
        <taxon>Bacteria</taxon>
        <taxon>Bacillati</taxon>
        <taxon>Bacillota</taxon>
        <taxon>Clostridia</taxon>
        <taxon>Lachnospirales</taxon>
        <taxon>Lachnospiraceae</taxon>
        <taxon>Roseburia</taxon>
    </lineage>
</organism>
<evidence type="ECO:0008006" key="3">
    <source>
        <dbReference type="Google" id="ProtNLM"/>
    </source>
</evidence>
<name>A0A0M6X084_9FIRM</name>
<accession>A0A0M6X084</accession>
<dbReference type="AlphaFoldDB" id="A0A0M6X084"/>
<reference evidence="2" key="1">
    <citation type="submission" date="2015-05" db="EMBL/GenBank/DDBJ databases">
        <authorList>
            <consortium name="Pathogen Informatics"/>
        </authorList>
    </citation>
    <scope>NUCLEOTIDE SEQUENCE [LARGE SCALE GENOMIC DNA]</scope>
    <source>
        <strain evidence="2">L1-83</strain>
    </source>
</reference>
<proteinExistence type="predicted"/>
<protein>
    <recommendedName>
        <fullName evidence="3">Type II toxin-antitoxin system RelE/ParE family toxin</fullName>
    </recommendedName>
</protein>
<sequence>MIFYVAYSAEARQDLRDIYEYIAYELLVPETAAGQWLHCSER</sequence>
<gene>
    <name evidence="1" type="ORF">RIL183_33831</name>
</gene>
<keyword evidence="2" id="KW-1185">Reference proteome</keyword>
<dbReference type="Proteomes" id="UP000049828">
    <property type="component" value="Unassembled WGS sequence"/>
</dbReference>
<evidence type="ECO:0000313" key="1">
    <source>
        <dbReference type="EMBL" id="CRL43236.1"/>
    </source>
</evidence>
<evidence type="ECO:0000313" key="2">
    <source>
        <dbReference type="Proteomes" id="UP000049828"/>
    </source>
</evidence>